<keyword evidence="2" id="KW-1185">Reference proteome</keyword>
<evidence type="ECO:0000313" key="1">
    <source>
        <dbReference type="EMBL" id="MCH97387.1"/>
    </source>
</evidence>
<proteinExistence type="predicted"/>
<dbReference type="EMBL" id="LXQA010034839">
    <property type="protein sequence ID" value="MCH97387.1"/>
    <property type="molecule type" value="Genomic_DNA"/>
</dbReference>
<protein>
    <submittedName>
        <fullName evidence="1">Uncharacterized protein</fullName>
    </submittedName>
</protein>
<evidence type="ECO:0000313" key="2">
    <source>
        <dbReference type="Proteomes" id="UP000265520"/>
    </source>
</evidence>
<feature type="non-terminal residue" evidence="1">
    <location>
        <position position="40"/>
    </location>
</feature>
<reference evidence="1 2" key="1">
    <citation type="journal article" date="2018" name="Front. Plant Sci.">
        <title>Red Clover (Trifolium pratense) and Zigzag Clover (T. medium) - A Picture of Genomic Similarities and Differences.</title>
        <authorList>
            <person name="Dluhosova J."/>
            <person name="Istvanek J."/>
            <person name="Nedelnik J."/>
            <person name="Repkova J."/>
        </authorList>
    </citation>
    <scope>NUCLEOTIDE SEQUENCE [LARGE SCALE GENOMIC DNA]</scope>
    <source>
        <strain evidence="2">cv. 10/8</strain>
        <tissue evidence="1">Leaf</tissue>
    </source>
</reference>
<gene>
    <name evidence="1" type="ORF">A2U01_0018382</name>
</gene>
<sequence>MKSRGMNANAPNNAIISGKNGNIAAKTVAAATDIDLDSTL</sequence>
<dbReference type="Proteomes" id="UP000265520">
    <property type="component" value="Unassembled WGS sequence"/>
</dbReference>
<dbReference type="AlphaFoldDB" id="A0A392NC02"/>
<organism evidence="1 2">
    <name type="scientific">Trifolium medium</name>
    <dbReference type="NCBI Taxonomy" id="97028"/>
    <lineage>
        <taxon>Eukaryota</taxon>
        <taxon>Viridiplantae</taxon>
        <taxon>Streptophyta</taxon>
        <taxon>Embryophyta</taxon>
        <taxon>Tracheophyta</taxon>
        <taxon>Spermatophyta</taxon>
        <taxon>Magnoliopsida</taxon>
        <taxon>eudicotyledons</taxon>
        <taxon>Gunneridae</taxon>
        <taxon>Pentapetalae</taxon>
        <taxon>rosids</taxon>
        <taxon>fabids</taxon>
        <taxon>Fabales</taxon>
        <taxon>Fabaceae</taxon>
        <taxon>Papilionoideae</taxon>
        <taxon>50 kb inversion clade</taxon>
        <taxon>NPAAA clade</taxon>
        <taxon>Hologalegina</taxon>
        <taxon>IRL clade</taxon>
        <taxon>Trifolieae</taxon>
        <taxon>Trifolium</taxon>
    </lineage>
</organism>
<accession>A0A392NC02</accession>
<name>A0A392NC02_9FABA</name>
<comment type="caution">
    <text evidence="1">The sequence shown here is derived from an EMBL/GenBank/DDBJ whole genome shotgun (WGS) entry which is preliminary data.</text>
</comment>